<evidence type="ECO:0000313" key="3">
    <source>
        <dbReference type="Proteomes" id="UP000244168"/>
    </source>
</evidence>
<evidence type="ECO:0000256" key="1">
    <source>
        <dbReference type="SAM" id="SignalP"/>
    </source>
</evidence>
<dbReference type="RefSeq" id="WP_107828247.1">
    <property type="nucleotide sequence ID" value="NZ_CP160205.1"/>
</dbReference>
<keyword evidence="3" id="KW-1185">Reference proteome</keyword>
<comment type="caution">
    <text evidence="2">The sequence shown here is derived from an EMBL/GenBank/DDBJ whole genome shotgun (WGS) entry which is preliminary data.</text>
</comment>
<proteinExistence type="predicted"/>
<feature type="signal peptide" evidence="1">
    <location>
        <begin position="1"/>
        <end position="18"/>
    </location>
</feature>
<name>A0A2T5JB96_9SPHI</name>
<dbReference type="AlphaFoldDB" id="A0A2T5JB96"/>
<keyword evidence="1" id="KW-0732">Signal</keyword>
<sequence>MKKLIALSLLFAALNSYAQKVNLALNLKRDSVYNLTIDAKVSTQQVIQGKPTIVNIAISGTTAHKVIGVKDSVYDLETSYKSLAMNMDMAGQQMTMNSADTTTILGKIMHLVMGKPFHIWMSKSGLIISVKGFDDIFTNAANSVTALNEQQRNLIVSQLKQSFGEGSLKSSLQQSFIIYPKQALASKGTWKNAINREQSGMAASYNTTYTLVDIGDDAYEIEGKTLIAPQPSVGFKQAGGFLIHMANVKGDGVTKLRVDRNTGWVLASVVEQHVSATVEMKKTTTGPVEMSLPMTIAVNYTATDK</sequence>
<dbReference type="Pfam" id="PF19777">
    <property type="entry name" value="DUF6263"/>
    <property type="match status" value="1"/>
</dbReference>
<dbReference type="EMBL" id="QAOQ01000003">
    <property type="protein sequence ID" value="PTQ98059.1"/>
    <property type="molecule type" value="Genomic_DNA"/>
</dbReference>
<accession>A0A2T5JB96</accession>
<dbReference type="InterPro" id="IPR046230">
    <property type="entry name" value="DUF6263"/>
</dbReference>
<reference evidence="2 3" key="1">
    <citation type="submission" date="2018-04" db="EMBL/GenBank/DDBJ databases">
        <title>Genomic Encyclopedia of Archaeal and Bacterial Type Strains, Phase II (KMG-II): from individual species to whole genera.</title>
        <authorList>
            <person name="Goeker M."/>
        </authorList>
    </citation>
    <scope>NUCLEOTIDE SEQUENCE [LARGE SCALE GENOMIC DNA]</scope>
    <source>
        <strain evidence="2 3">DSM 26809</strain>
    </source>
</reference>
<organism evidence="2 3">
    <name type="scientific">Mucilaginibacter yixingensis</name>
    <dbReference type="NCBI Taxonomy" id="1295612"/>
    <lineage>
        <taxon>Bacteria</taxon>
        <taxon>Pseudomonadati</taxon>
        <taxon>Bacteroidota</taxon>
        <taxon>Sphingobacteriia</taxon>
        <taxon>Sphingobacteriales</taxon>
        <taxon>Sphingobacteriaceae</taxon>
        <taxon>Mucilaginibacter</taxon>
    </lineage>
</organism>
<gene>
    <name evidence="2" type="ORF">C8P68_103219</name>
</gene>
<feature type="chain" id="PRO_5015749694" evidence="1">
    <location>
        <begin position="19"/>
        <end position="305"/>
    </location>
</feature>
<dbReference type="OrthoDB" id="3034330at2"/>
<protein>
    <submittedName>
        <fullName evidence="2">Uncharacterized protein</fullName>
    </submittedName>
</protein>
<evidence type="ECO:0000313" key="2">
    <source>
        <dbReference type="EMBL" id="PTQ98059.1"/>
    </source>
</evidence>
<dbReference type="Proteomes" id="UP000244168">
    <property type="component" value="Unassembled WGS sequence"/>
</dbReference>